<evidence type="ECO:0000256" key="11">
    <source>
        <dbReference type="ARBA" id="ARBA00023242"/>
    </source>
</evidence>
<evidence type="ECO:0000256" key="9">
    <source>
        <dbReference type="ARBA" id="ARBA00023015"/>
    </source>
</evidence>
<dbReference type="OrthoDB" id="8033832at2759"/>
<dbReference type="Gene3D" id="2.20.70.30">
    <property type="entry name" value="Nascent polypeptide-associated complex domain"/>
    <property type="match status" value="1"/>
</dbReference>
<keyword evidence="9 12" id="KW-0805">Transcription regulation</keyword>
<evidence type="ECO:0000313" key="16">
    <source>
        <dbReference type="Proteomes" id="UP000019374"/>
    </source>
</evidence>
<feature type="compositionally biased region" description="Acidic residues" evidence="13">
    <location>
        <begin position="158"/>
        <end position="173"/>
    </location>
</feature>
<keyword evidence="11" id="KW-0539">Nucleus</keyword>
<evidence type="ECO:0000256" key="13">
    <source>
        <dbReference type="SAM" id="MobiDB-lite"/>
    </source>
</evidence>
<evidence type="ECO:0000256" key="10">
    <source>
        <dbReference type="ARBA" id="ARBA00023163"/>
    </source>
</evidence>
<dbReference type="InterPro" id="IPR038187">
    <property type="entry name" value="NAC_A/B_dom_sf"/>
</dbReference>
<evidence type="ECO:0000259" key="14">
    <source>
        <dbReference type="PROSITE" id="PS51151"/>
    </source>
</evidence>
<sequence length="179" mass="19796">MADVQERLKKLGLGARTGPSRFQPWRCTSPPPKRWLMPFRCSGKGTPRRKVKRAPARSGADDKKLQQTLKKLNTQPIQAIEEVNMFKADGNVIHFAAPKVHAAVPANTFAIYGNGEDKELTELVPGILNQLGPDSLASLRKLAESYQNMQKGEKGEGEGEDDDEIPDLVEGENFESKVE</sequence>
<evidence type="ECO:0000256" key="12">
    <source>
        <dbReference type="RuleBase" id="RU361272"/>
    </source>
</evidence>
<evidence type="ECO:0000256" key="5">
    <source>
        <dbReference type="ARBA" id="ARBA00022448"/>
    </source>
</evidence>
<keyword evidence="5" id="KW-0813">Transport</keyword>
<reference evidence="15 16" key="1">
    <citation type="journal article" date="2013" name="Chin. Sci. Bull.">
        <title>Genome survey uncovers the secrets of sex and lifestyle in caterpillar fungus.</title>
        <authorList>
            <person name="Hu X."/>
            <person name="Zhang Y."/>
            <person name="Xiao G."/>
            <person name="Zheng P."/>
            <person name="Xia Y."/>
            <person name="Zhang X."/>
            <person name="St Leger R.J."/>
            <person name="Liu X."/>
            <person name="Wang C."/>
        </authorList>
    </citation>
    <scope>NUCLEOTIDE SEQUENCE [LARGE SCALE GENOMIC DNA]</scope>
    <source>
        <strain evidence="16">Co18 / CGMCC 3.14243</strain>
        <tissue evidence="15">Fruit-body</tissue>
    </source>
</reference>
<feature type="region of interest" description="Disordered" evidence="13">
    <location>
        <begin position="1"/>
        <end position="63"/>
    </location>
</feature>
<dbReference type="GO" id="GO:0015031">
    <property type="term" value="P:protein transport"/>
    <property type="evidence" value="ECO:0007669"/>
    <property type="project" value="UniProtKB-KW"/>
</dbReference>
<evidence type="ECO:0000313" key="15">
    <source>
        <dbReference type="EMBL" id="EQL02573.1"/>
    </source>
</evidence>
<dbReference type="HOGENOM" id="CLU_098726_2_1_1"/>
<comment type="subunit">
    <text evidence="12">Part of the nascent polypeptide-associated complex (NAC).</text>
</comment>
<accession>T5AL59</accession>
<organism evidence="15 16">
    <name type="scientific">Ophiocordyceps sinensis (strain Co18 / CGMCC 3.14243)</name>
    <name type="common">Yarsagumba caterpillar fungus</name>
    <name type="synonym">Hirsutella sinensis</name>
    <dbReference type="NCBI Taxonomy" id="911162"/>
    <lineage>
        <taxon>Eukaryota</taxon>
        <taxon>Fungi</taxon>
        <taxon>Dikarya</taxon>
        <taxon>Ascomycota</taxon>
        <taxon>Pezizomycotina</taxon>
        <taxon>Sordariomycetes</taxon>
        <taxon>Hypocreomycetidae</taxon>
        <taxon>Hypocreales</taxon>
        <taxon>Ophiocordycipitaceae</taxon>
        <taxon>Ophiocordyceps</taxon>
    </lineage>
</organism>
<dbReference type="eggNOG" id="KOG2240">
    <property type="taxonomic scope" value="Eukaryota"/>
</dbReference>
<evidence type="ECO:0000256" key="6">
    <source>
        <dbReference type="ARBA" id="ARBA00022490"/>
    </source>
</evidence>
<dbReference type="PANTHER" id="PTHR10351">
    <property type="entry name" value="TRANSCRIPTION FACTOR BTF3 FAMILY MEMBER"/>
    <property type="match status" value="1"/>
</dbReference>
<dbReference type="GO" id="GO:0005634">
    <property type="term" value="C:nucleus"/>
    <property type="evidence" value="ECO:0007669"/>
    <property type="project" value="UniProtKB-SubCell"/>
</dbReference>
<evidence type="ECO:0000256" key="1">
    <source>
        <dbReference type="ARBA" id="ARBA00004123"/>
    </source>
</evidence>
<evidence type="ECO:0000256" key="8">
    <source>
        <dbReference type="ARBA" id="ARBA00022927"/>
    </source>
</evidence>
<evidence type="ECO:0000256" key="2">
    <source>
        <dbReference type="ARBA" id="ARBA00004496"/>
    </source>
</evidence>
<dbReference type="InterPro" id="IPR002715">
    <property type="entry name" value="Nas_poly-pep-assoc_cplx_dom"/>
</dbReference>
<dbReference type="PROSITE" id="PS51151">
    <property type="entry name" value="NAC_AB"/>
    <property type="match status" value="1"/>
</dbReference>
<dbReference type="GO" id="GO:0005737">
    <property type="term" value="C:cytoplasm"/>
    <property type="evidence" value="ECO:0007669"/>
    <property type="project" value="UniProtKB-SubCell"/>
</dbReference>
<feature type="compositionally biased region" description="Basic residues" evidence="13">
    <location>
        <begin position="46"/>
        <end position="55"/>
    </location>
</feature>
<keyword evidence="7" id="KW-0678">Repressor</keyword>
<keyword evidence="6" id="KW-0963">Cytoplasm</keyword>
<feature type="region of interest" description="Disordered" evidence="13">
    <location>
        <begin position="143"/>
        <end position="179"/>
    </location>
</feature>
<dbReference type="FunFam" id="2.20.70.30:FF:000003">
    <property type="entry name" value="Nascent polypeptide-associated complex subunit beta"/>
    <property type="match status" value="1"/>
</dbReference>
<dbReference type="InterPro" id="IPR039370">
    <property type="entry name" value="BTF3"/>
</dbReference>
<keyword evidence="10 12" id="KW-0804">Transcription</keyword>
<evidence type="ECO:0000256" key="3">
    <source>
        <dbReference type="ARBA" id="ARBA00005296"/>
    </source>
</evidence>
<proteinExistence type="inferred from homology"/>
<protein>
    <recommendedName>
        <fullName evidence="4 12">Nascent polypeptide-associated complex subunit beta</fullName>
    </recommendedName>
</protein>
<dbReference type="AlphaFoldDB" id="T5AL59"/>
<comment type="similarity">
    <text evidence="3 12">Belongs to the NAC-beta family.</text>
</comment>
<name>T5AL59_OPHSC</name>
<comment type="subcellular location">
    <subcellularLocation>
        <location evidence="2">Cytoplasm</location>
    </subcellularLocation>
    <subcellularLocation>
        <location evidence="1">Nucleus</location>
    </subcellularLocation>
</comment>
<keyword evidence="8" id="KW-0653">Protein transport</keyword>
<evidence type="ECO:0000256" key="4">
    <source>
        <dbReference type="ARBA" id="ARBA00022192"/>
    </source>
</evidence>
<dbReference type="Pfam" id="PF01849">
    <property type="entry name" value="NAC"/>
    <property type="match status" value="1"/>
</dbReference>
<gene>
    <name evidence="15" type="ORF">OCS_01706</name>
</gene>
<feature type="domain" description="NAC-A/B" evidence="14">
    <location>
        <begin position="59"/>
        <end position="124"/>
    </location>
</feature>
<dbReference type="Proteomes" id="UP000019374">
    <property type="component" value="Unassembled WGS sequence"/>
</dbReference>
<dbReference type="SMART" id="SM01407">
    <property type="entry name" value="NAC"/>
    <property type="match status" value="1"/>
</dbReference>
<dbReference type="EMBL" id="KE652295">
    <property type="protein sequence ID" value="EQL02573.1"/>
    <property type="molecule type" value="Genomic_DNA"/>
</dbReference>
<evidence type="ECO:0000256" key="7">
    <source>
        <dbReference type="ARBA" id="ARBA00022491"/>
    </source>
</evidence>
<dbReference type="CDD" id="cd22055">
    <property type="entry name" value="NAC_BTF3"/>
    <property type="match status" value="1"/>
</dbReference>